<evidence type="ECO:0000313" key="3">
    <source>
        <dbReference type="EMBL" id="RDZ26797.1"/>
    </source>
</evidence>
<sequence length="83" mass="9171">MKQYLVLAMREPAFDAAVVEPHRVFLADLREQGRLERSGAFSDKSGGAYVLLAPDLDAATALAQRDPLHLTGASRLTVYEWQV</sequence>
<organism evidence="3 4">
    <name type="scientific">Lysobacter silvisoli</name>
    <dbReference type="NCBI Taxonomy" id="2293254"/>
    <lineage>
        <taxon>Bacteria</taxon>
        <taxon>Pseudomonadati</taxon>
        <taxon>Pseudomonadota</taxon>
        <taxon>Gammaproteobacteria</taxon>
        <taxon>Lysobacterales</taxon>
        <taxon>Lysobacteraceae</taxon>
        <taxon>Lysobacter</taxon>
    </lineage>
</organism>
<comment type="similarity">
    <text evidence="1">Belongs to the YciI family.</text>
</comment>
<dbReference type="AlphaFoldDB" id="A0A371JYY6"/>
<keyword evidence="4" id="KW-1185">Reference proteome</keyword>
<evidence type="ECO:0000259" key="2">
    <source>
        <dbReference type="Pfam" id="PF03795"/>
    </source>
</evidence>
<dbReference type="Gene3D" id="3.30.70.1060">
    <property type="entry name" value="Dimeric alpha+beta barrel"/>
    <property type="match status" value="1"/>
</dbReference>
<name>A0A371JYY6_9GAMM</name>
<evidence type="ECO:0000313" key="4">
    <source>
        <dbReference type="Proteomes" id="UP000264492"/>
    </source>
</evidence>
<evidence type="ECO:0000256" key="1">
    <source>
        <dbReference type="ARBA" id="ARBA00007689"/>
    </source>
</evidence>
<dbReference type="InterPro" id="IPR005545">
    <property type="entry name" value="YCII"/>
</dbReference>
<dbReference type="EMBL" id="QTSU01000003">
    <property type="protein sequence ID" value="RDZ26797.1"/>
    <property type="molecule type" value="Genomic_DNA"/>
</dbReference>
<dbReference type="Pfam" id="PF03795">
    <property type="entry name" value="YCII"/>
    <property type="match status" value="1"/>
</dbReference>
<dbReference type="SUPFAM" id="SSF54909">
    <property type="entry name" value="Dimeric alpha+beta barrel"/>
    <property type="match status" value="1"/>
</dbReference>
<dbReference type="PANTHER" id="PTHR37828">
    <property type="entry name" value="GSR2449 PROTEIN"/>
    <property type="match status" value="1"/>
</dbReference>
<dbReference type="OrthoDB" id="8968203at2"/>
<accession>A0A371JYY6</accession>
<dbReference type="PANTHER" id="PTHR37828:SF1">
    <property type="entry name" value="YCII-RELATED DOMAIN-CONTAINING PROTEIN"/>
    <property type="match status" value="1"/>
</dbReference>
<proteinExistence type="inferred from homology"/>
<protein>
    <recommendedName>
        <fullName evidence="2">YCII-related domain-containing protein</fullName>
    </recommendedName>
</protein>
<comment type="caution">
    <text evidence="3">The sequence shown here is derived from an EMBL/GenBank/DDBJ whole genome shotgun (WGS) entry which is preliminary data.</text>
</comment>
<feature type="domain" description="YCII-related" evidence="2">
    <location>
        <begin position="4"/>
        <end position="81"/>
    </location>
</feature>
<dbReference type="InterPro" id="IPR011008">
    <property type="entry name" value="Dimeric_a/b-barrel"/>
</dbReference>
<dbReference type="Proteomes" id="UP000264492">
    <property type="component" value="Unassembled WGS sequence"/>
</dbReference>
<gene>
    <name evidence="3" type="ORF">DX914_17665</name>
</gene>
<reference evidence="3 4" key="1">
    <citation type="submission" date="2018-08" db="EMBL/GenBank/DDBJ databases">
        <title>Lysobacter sp. zong2l5, whole genome shotgun sequence.</title>
        <authorList>
            <person name="Zhang X."/>
            <person name="Feng G."/>
            <person name="Zhu H."/>
        </authorList>
    </citation>
    <scope>NUCLEOTIDE SEQUENCE [LARGE SCALE GENOMIC DNA]</scope>
    <source>
        <strain evidence="4">zong2l5</strain>
    </source>
</reference>